<evidence type="ECO:0000256" key="4">
    <source>
        <dbReference type="ARBA" id="ARBA00022723"/>
    </source>
</evidence>
<dbReference type="Proteomes" id="UP000334923">
    <property type="component" value="Unassembled WGS sequence"/>
</dbReference>
<feature type="domain" description="Alpha-D-phosphohexomutase alpha/beta/alpha" evidence="12">
    <location>
        <begin position="217"/>
        <end position="328"/>
    </location>
</feature>
<dbReference type="GO" id="GO:0005829">
    <property type="term" value="C:cytosol"/>
    <property type="evidence" value="ECO:0007669"/>
    <property type="project" value="TreeGrafter"/>
</dbReference>
<reference evidence="13 14" key="1">
    <citation type="submission" date="2019-09" db="EMBL/GenBank/DDBJ databases">
        <authorList>
            <person name="Cremers G."/>
        </authorList>
    </citation>
    <scope>NUCLEOTIDE SEQUENCE [LARGE SCALE GENOMIC DNA]</scope>
    <source>
        <strain evidence="13">4A</strain>
    </source>
</reference>
<dbReference type="SUPFAM" id="SSF53738">
    <property type="entry name" value="Phosphoglucomutase, first 3 domains"/>
    <property type="match status" value="3"/>
</dbReference>
<dbReference type="InterPro" id="IPR016055">
    <property type="entry name" value="A-D-PHexomutase_a/b/a-I/II/III"/>
</dbReference>
<dbReference type="InterPro" id="IPR016066">
    <property type="entry name" value="A-D-PHexomutase_CS"/>
</dbReference>
<dbReference type="InterPro" id="IPR005843">
    <property type="entry name" value="A-D-PHexomutase_C"/>
</dbReference>
<dbReference type="SUPFAM" id="SSF55957">
    <property type="entry name" value="Phosphoglucomutase, C-terminal domain"/>
    <property type="match status" value="1"/>
</dbReference>
<comment type="similarity">
    <text evidence="2 7">Belongs to the phosphohexose mutase family.</text>
</comment>
<accession>A0A5E6MHJ9</accession>
<dbReference type="GO" id="GO:0008966">
    <property type="term" value="F:phosphoglucosamine mutase activity"/>
    <property type="evidence" value="ECO:0007669"/>
    <property type="project" value="UniProtKB-EC"/>
</dbReference>
<dbReference type="FunFam" id="3.40.120.10:FF:000002">
    <property type="entry name" value="Phosphoglucosamine mutase"/>
    <property type="match status" value="1"/>
</dbReference>
<dbReference type="PROSITE" id="PS00710">
    <property type="entry name" value="PGM_PMM"/>
    <property type="match status" value="1"/>
</dbReference>
<evidence type="ECO:0000256" key="7">
    <source>
        <dbReference type="RuleBase" id="RU004326"/>
    </source>
</evidence>
<evidence type="ECO:0000259" key="12">
    <source>
        <dbReference type="Pfam" id="PF02880"/>
    </source>
</evidence>
<dbReference type="InterPro" id="IPR005845">
    <property type="entry name" value="A-D-PHexomutase_a/b/a-II"/>
</dbReference>
<keyword evidence="6 8" id="KW-0413">Isomerase</keyword>
<dbReference type="Pfam" id="PF02878">
    <property type="entry name" value="PGM_PMM_I"/>
    <property type="match status" value="1"/>
</dbReference>
<dbReference type="NCBIfam" id="TIGR01455">
    <property type="entry name" value="glmM"/>
    <property type="match status" value="1"/>
</dbReference>
<keyword evidence="4 7" id="KW-0479">Metal-binding</keyword>
<dbReference type="PANTHER" id="PTHR42946:SF1">
    <property type="entry name" value="PHOSPHOGLUCOMUTASE (ALPHA-D-GLUCOSE-1,6-BISPHOSPHATE-DEPENDENT)"/>
    <property type="match status" value="1"/>
</dbReference>
<evidence type="ECO:0000259" key="11">
    <source>
        <dbReference type="Pfam" id="PF02879"/>
    </source>
</evidence>
<proteinExistence type="inferred from homology"/>
<protein>
    <recommendedName>
        <fullName evidence="8">Phosphoglucosamine mutase</fullName>
        <ecNumber evidence="8">5.4.2.10</ecNumber>
    </recommendedName>
</protein>
<dbReference type="GO" id="GO:0009252">
    <property type="term" value="P:peptidoglycan biosynthetic process"/>
    <property type="evidence" value="ECO:0007669"/>
    <property type="project" value="TreeGrafter"/>
</dbReference>
<dbReference type="PANTHER" id="PTHR42946">
    <property type="entry name" value="PHOSPHOHEXOSE MUTASE"/>
    <property type="match status" value="1"/>
</dbReference>
<dbReference type="InterPro" id="IPR050060">
    <property type="entry name" value="Phosphoglucosamine_mutase"/>
</dbReference>
<keyword evidence="5 7" id="KW-0460">Magnesium</keyword>
<dbReference type="InterPro" id="IPR005841">
    <property type="entry name" value="Alpha-D-phosphohexomutase_SF"/>
</dbReference>
<evidence type="ECO:0000256" key="1">
    <source>
        <dbReference type="ARBA" id="ARBA00001946"/>
    </source>
</evidence>
<evidence type="ECO:0000313" key="13">
    <source>
        <dbReference type="EMBL" id="VVM07708.1"/>
    </source>
</evidence>
<dbReference type="PRINTS" id="PR00509">
    <property type="entry name" value="PGMPMM"/>
</dbReference>
<dbReference type="EMBL" id="CABFVA020000110">
    <property type="protein sequence ID" value="VVM07708.1"/>
    <property type="molecule type" value="Genomic_DNA"/>
</dbReference>
<keyword evidence="3" id="KW-0597">Phosphoprotein</keyword>
<dbReference type="GO" id="GO:0006048">
    <property type="term" value="P:UDP-N-acetylglucosamine biosynthetic process"/>
    <property type="evidence" value="ECO:0007669"/>
    <property type="project" value="TreeGrafter"/>
</dbReference>
<dbReference type="GO" id="GO:0000287">
    <property type="term" value="F:magnesium ion binding"/>
    <property type="evidence" value="ECO:0007669"/>
    <property type="project" value="InterPro"/>
</dbReference>
<evidence type="ECO:0000256" key="6">
    <source>
        <dbReference type="ARBA" id="ARBA00023235"/>
    </source>
</evidence>
<name>A0A5E6MHJ9_9BACT</name>
<organism evidence="13 14">
    <name type="scientific">Methylacidimicrobium tartarophylax</name>
    <dbReference type="NCBI Taxonomy" id="1041768"/>
    <lineage>
        <taxon>Bacteria</taxon>
        <taxon>Pseudomonadati</taxon>
        <taxon>Verrucomicrobiota</taxon>
        <taxon>Methylacidimicrobium</taxon>
    </lineage>
</organism>
<keyword evidence="14" id="KW-1185">Reference proteome</keyword>
<evidence type="ECO:0000259" key="9">
    <source>
        <dbReference type="Pfam" id="PF00408"/>
    </source>
</evidence>
<evidence type="ECO:0000313" key="14">
    <source>
        <dbReference type="Proteomes" id="UP000334923"/>
    </source>
</evidence>
<dbReference type="InterPro" id="IPR005846">
    <property type="entry name" value="A-D-PHexomutase_a/b/a-III"/>
</dbReference>
<dbReference type="GO" id="GO:0005975">
    <property type="term" value="P:carbohydrate metabolic process"/>
    <property type="evidence" value="ECO:0007669"/>
    <property type="project" value="InterPro"/>
</dbReference>
<evidence type="ECO:0000256" key="3">
    <source>
        <dbReference type="ARBA" id="ARBA00022553"/>
    </source>
</evidence>
<dbReference type="EC" id="5.4.2.10" evidence="8"/>
<feature type="domain" description="Alpha-D-phosphohexomutase C-terminal" evidence="9">
    <location>
        <begin position="335"/>
        <end position="399"/>
    </location>
</feature>
<dbReference type="InterPro" id="IPR005844">
    <property type="entry name" value="A-D-PHexomutase_a/b/a-I"/>
</dbReference>
<gene>
    <name evidence="13" type="primary">glmM</name>
    <name evidence="13" type="ORF">MAMT_01873</name>
</gene>
<evidence type="ECO:0000256" key="2">
    <source>
        <dbReference type="ARBA" id="ARBA00010231"/>
    </source>
</evidence>
<comment type="cofactor">
    <cofactor evidence="1">
        <name>Mg(2+)</name>
        <dbReference type="ChEBI" id="CHEBI:18420"/>
    </cofactor>
</comment>
<sequence length="409" mass="43957">MVGRDPRISSEMLESAVVSGILSAGVNVVRLGVLPTPAVGELAKQLAAAGGVMISASHNPFPDNGIKLFGPDGAKVPEETEESIASRLPAYPWLSSEGPTGALVGRLQSLLQAQNLYLDALRRQWPEGTDLSRLRIVVDAANGAASNLVGPLFTSLGAEPFLFSANPNGININRDCGSMHPERLAELVRLAEADIGFALDGDGDRLLCCDHRGEVLDGDDLLAILALDYHRRGVLAKQAVVATVMSNLGLDRMLQEAGVRVLRTPVGDRHVAAAMRAHGLNLGGEQSGHLLLLDQAASADGLRGALEILRIVSTTGNPLAELRRCLRKYPQRQLNLAVREKKPLKEMPKVEEAVAEAERVLGGEGRVLLRYSGTEPKIRLLMEGPDPGVLEKWEERIRAALRHEEILTS</sequence>
<dbReference type="Pfam" id="PF02879">
    <property type="entry name" value="PGM_PMM_II"/>
    <property type="match status" value="1"/>
</dbReference>
<comment type="catalytic activity">
    <reaction evidence="8">
        <text>alpha-D-glucosamine 1-phosphate = D-glucosamine 6-phosphate</text>
        <dbReference type="Rhea" id="RHEA:23424"/>
        <dbReference type="ChEBI" id="CHEBI:58516"/>
        <dbReference type="ChEBI" id="CHEBI:58725"/>
        <dbReference type="EC" id="5.4.2.10"/>
    </reaction>
</comment>
<feature type="domain" description="Alpha-D-phosphohexomutase alpha/beta/alpha" evidence="10">
    <location>
        <begin position="1"/>
        <end position="88"/>
    </location>
</feature>
<dbReference type="Gene3D" id="3.40.120.10">
    <property type="entry name" value="Alpha-D-Glucose-1,6-Bisphosphate, subunit A, domain 3"/>
    <property type="match status" value="3"/>
</dbReference>
<evidence type="ECO:0000256" key="8">
    <source>
        <dbReference type="RuleBase" id="RU004327"/>
    </source>
</evidence>
<dbReference type="Pfam" id="PF00408">
    <property type="entry name" value="PGM_PMM_IV"/>
    <property type="match status" value="1"/>
</dbReference>
<dbReference type="AlphaFoldDB" id="A0A5E6MHJ9"/>
<dbReference type="InterPro" id="IPR006352">
    <property type="entry name" value="GlmM_bact"/>
</dbReference>
<dbReference type="Gene3D" id="3.30.310.50">
    <property type="entry name" value="Alpha-D-phosphohexomutase, C-terminal domain"/>
    <property type="match status" value="1"/>
</dbReference>
<dbReference type="Pfam" id="PF02880">
    <property type="entry name" value="PGM_PMM_III"/>
    <property type="match status" value="1"/>
</dbReference>
<dbReference type="GO" id="GO:0004615">
    <property type="term" value="F:phosphomannomutase activity"/>
    <property type="evidence" value="ECO:0007669"/>
    <property type="project" value="TreeGrafter"/>
</dbReference>
<feature type="domain" description="Alpha-D-phosphohexomutase alpha/beta/alpha" evidence="11">
    <location>
        <begin position="117"/>
        <end position="213"/>
    </location>
</feature>
<evidence type="ECO:0000259" key="10">
    <source>
        <dbReference type="Pfam" id="PF02878"/>
    </source>
</evidence>
<evidence type="ECO:0000256" key="5">
    <source>
        <dbReference type="ARBA" id="ARBA00022842"/>
    </source>
</evidence>
<dbReference type="InterPro" id="IPR036900">
    <property type="entry name" value="A-D-PHexomutase_C_sf"/>
</dbReference>
<comment type="function">
    <text evidence="8">Catalyzes the conversion of glucosamine-6-phosphate to glucosamine-1-phosphate.</text>
</comment>